<protein>
    <submittedName>
        <fullName evidence="1">Uncharacterized protein</fullName>
    </submittedName>
</protein>
<evidence type="ECO:0000313" key="1">
    <source>
        <dbReference type="EMBL" id="GMN56155.1"/>
    </source>
</evidence>
<proteinExistence type="predicted"/>
<sequence>MKGQRPLVSPPVEGEESYEALLVLLELKSFKIFGFGVGFKLRTFLGSSVARYMRECFPDAILNAQEKSLEKCWLNLVGKLQVRGFKV</sequence>
<evidence type="ECO:0000313" key="2">
    <source>
        <dbReference type="Proteomes" id="UP001187192"/>
    </source>
</evidence>
<dbReference type="EMBL" id="BTGU01000062">
    <property type="protein sequence ID" value="GMN56155.1"/>
    <property type="molecule type" value="Genomic_DNA"/>
</dbReference>
<name>A0AA88DFF1_FICCA</name>
<keyword evidence="2" id="KW-1185">Reference proteome</keyword>
<dbReference type="AlphaFoldDB" id="A0AA88DFF1"/>
<accession>A0AA88DFF1</accession>
<reference evidence="1" key="1">
    <citation type="submission" date="2023-07" db="EMBL/GenBank/DDBJ databases">
        <title>draft genome sequence of fig (Ficus carica).</title>
        <authorList>
            <person name="Takahashi T."/>
            <person name="Nishimura K."/>
        </authorList>
    </citation>
    <scope>NUCLEOTIDE SEQUENCE</scope>
</reference>
<gene>
    <name evidence="1" type="ORF">TIFTF001_025275</name>
</gene>
<organism evidence="1 2">
    <name type="scientific">Ficus carica</name>
    <name type="common">Common fig</name>
    <dbReference type="NCBI Taxonomy" id="3494"/>
    <lineage>
        <taxon>Eukaryota</taxon>
        <taxon>Viridiplantae</taxon>
        <taxon>Streptophyta</taxon>
        <taxon>Embryophyta</taxon>
        <taxon>Tracheophyta</taxon>
        <taxon>Spermatophyta</taxon>
        <taxon>Magnoliopsida</taxon>
        <taxon>eudicotyledons</taxon>
        <taxon>Gunneridae</taxon>
        <taxon>Pentapetalae</taxon>
        <taxon>rosids</taxon>
        <taxon>fabids</taxon>
        <taxon>Rosales</taxon>
        <taxon>Moraceae</taxon>
        <taxon>Ficeae</taxon>
        <taxon>Ficus</taxon>
    </lineage>
</organism>
<comment type="caution">
    <text evidence="1">The sequence shown here is derived from an EMBL/GenBank/DDBJ whole genome shotgun (WGS) entry which is preliminary data.</text>
</comment>
<dbReference type="Proteomes" id="UP001187192">
    <property type="component" value="Unassembled WGS sequence"/>
</dbReference>